<feature type="domain" description="DNA methylase adenine-specific" evidence="8">
    <location>
        <begin position="120"/>
        <end position="420"/>
    </location>
</feature>
<evidence type="ECO:0000256" key="7">
    <source>
        <dbReference type="ARBA" id="ARBA00047942"/>
    </source>
</evidence>
<dbReference type="SUPFAM" id="SSF53335">
    <property type="entry name" value="S-adenosyl-L-methionine-dependent methyltransferases"/>
    <property type="match status" value="1"/>
</dbReference>
<dbReference type="GO" id="GO:0008170">
    <property type="term" value="F:N-methyltransferase activity"/>
    <property type="evidence" value="ECO:0007669"/>
    <property type="project" value="InterPro"/>
</dbReference>
<evidence type="ECO:0000256" key="6">
    <source>
        <dbReference type="ARBA" id="ARBA00022747"/>
    </source>
</evidence>
<evidence type="ECO:0000256" key="2">
    <source>
        <dbReference type="ARBA" id="ARBA00011900"/>
    </source>
</evidence>
<evidence type="ECO:0000259" key="8">
    <source>
        <dbReference type="Pfam" id="PF02384"/>
    </source>
</evidence>
<keyword evidence="4 10" id="KW-0808">Transferase</keyword>
<dbReference type="PANTHER" id="PTHR42933">
    <property type="entry name" value="SLR6095 PROTEIN"/>
    <property type="match status" value="1"/>
</dbReference>
<comment type="caution">
    <text evidence="10">The sequence shown here is derived from an EMBL/GenBank/DDBJ whole genome shotgun (WGS) entry which is preliminary data.</text>
</comment>
<name>A0A2T7B8V7_9ENTR</name>
<protein>
    <recommendedName>
        <fullName evidence="2">site-specific DNA-methyltransferase (adenine-specific)</fullName>
        <ecNumber evidence="2">2.1.1.72</ecNumber>
    </recommendedName>
</protein>
<organism evidence="10">
    <name type="scientific">Cronobacter turicensis</name>
    <dbReference type="NCBI Taxonomy" id="413502"/>
    <lineage>
        <taxon>Bacteria</taxon>
        <taxon>Pseudomonadati</taxon>
        <taxon>Pseudomonadota</taxon>
        <taxon>Gammaproteobacteria</taxon>
        <taxon>Enterobacterales</taxon>
        <taxon>Enterobacteriaceae</taxon>
        <taxon>Cronobacter</taxon>
    </lineage>
</organism>
<keyword evidence="5" id="KW-0949">S-adenosyl-L-methionine</keyword>
<dbReference type="Gene3D" id="1.20.1260.30">
    <property type="match status" value="1"/>
</dbReference>
<dbReference type="InterPro" id="IPR002052">
    <property type="entry name" value="DNA_methylase_N6_adenine_CS"/>
</dbReference>
<dbReference type="GO" id="GO:0003677">
    <property type="term" value="F:DNA binding"/>
    <property type="evidence" value="ECO:0007669"/>
    <property type="project" value="InterPro"/>
</dbReference>
<dbReference type="PANTHER" id="PTHR42933:SF4">
    <property type="entry name" value="TYPE I RESTRICTION ENZYME ECOKI METHYLASE SUBUNIT"/>
    <property type="match status" value="1"/>
</dbReference>
<dbReference type="OrthoDB" id="9784823at2"/>
<feature type="domain" description="N6 adenine-specific DNA methyltransferase N-terminal" evidence="9">
    <location>
        <begin position="7"/>
        <end position="47"/>
    </location>
</feature>
<sequence length="469" mass="52557">MNTENIVQKIWGLCHILRGDGVSYHEYISELTYLLFLKIAKENKSESHLPAGYRWDDLVSYKGKDLLGFYREMLTYLGGHAPNEQVRKIYAFPTTVFSHSENLKAVIQGITKLDWHSIGNDRMGEVYEGLLAKNSQDARSGAGQYFTPRPLVDCMVELLSPQLGETIQDPAMGSGGFLISADEYIRKSTSAEAYTKLPPVYEGVEIEKGTFRIALMNSFLHQLNSNLILGDALTADAEGLSSADVVLANPPFGNKSGSARMQRSDIPVTTSNKQLAFLQHIQLSLKPGGRAAVVLPDNVLFEGGAGRKIRETLMSECRLHTILRLPTGIFYSPGVQTNVLFFNRCNEGEPGTEEVWFYDMRHNMPRFGRKLPLTKDVFRQFMTAFGNDPNGLGVRSEGFDGRWKRFSRAEILQQEDNLNLTWLGEETDQFEESLEPDEIASIILTHLRNAVSEIESLSSDLIEIEESSQ</sequence>
<reference evidence="10" key="1">
    <citation type="submission" date="2016-12" db="EMBL/GenBank/DDBJ databases">
        <title>Analysis of the Molecular Diversity Among Cronobacter Species Isolated from Filth Flies Using a Pan Genomic DNA Microarray.</title>
        <authorList>
            <person name="Pava-Ripoll M."/>
            <person name="Tall B."/>
            <person name="Farber J."/>
            <person name="Fanning S."/>
            <person name="Lehner A."/>
            <person name="Stephan R."/>
            <person name="Pagotto F."/>
            <person name="Iverson C."/>
            <person name="Ziobro G."/>
            <person name="Miller A."/>
            <person name="Pearson R."/>
            <person name="Yan Q."/>
            <person name="Kim M."/>
            <person name="Jeong S."/>
            <person name="Park J."/>
            <person name="Jun S."/>
            <person name="Choi H."/>
            <person name="Chung T."/>
            <person name="Yoo Y."/>
            <person name="Park E."/>
            <person name="Hwang S."/>
            <person name="Lee B."/>
            <person name="Sathyamoorthy V."/>
            <person name="Carter L."/>
            <person name="Mammel M."/>
            <person name="Jackson S."/>
            <person name="Kothary M."/>
            <person name="Patel I."/>
            <person name="Grim C."/>
            <person name="Gopinath G."/>
            <person name="Gangiredla J."/>
            <person name="Chase H."/>
        </authorList>
    </citation>
    <scope>NUCLEOTIDE SEQUENCE [LARGE SCALE GENOMIC DNA]</scope>
    <source>
        <strain evidence="10">MOD1-Sh41s</strain>
    </source>
</reference>
<comment type="catalytic activity">
    <reaction evidence="7">
        <text>a 2'-deoxyadenosine in DNA + S-adenosyl-L-methionine = an N(6)-methyl-2'-deoxyadenosine in DNA + S-adenosyl-L-homocysteine + H(+)</text>
        <dbReference type="Rhea" id="RHEA:15197"/>
        <dbReference type="Rhea" id="RHEA-COMP:12418"/>
        <dbReference type="Rhea" id="RHEA-COMP:12419"/>
        <dbReference type="ChEBI" id="CHEBI:15378"/>
        <dbReference type="ChEBI" id="CHEBI:57856"/>
        <dbReference type="ChEBI" id="CHEBI:59789"/>
        <dbReference type="ChEBI" id="CHEBI:90615"/>
        <dbReference type="ChEBI" id="CHEBI:90616"/>
        <dbReference type="EC" id="2.1.1.72"/>
    </reaction>
</comment>
<dbReference type="RefSeq" id="WP_075197607.1">
    <property type="nucleotide sequence ID" value="NZ_CP187984.1"/>
</dbReference>
<evidence type="ECO:0000259" key="9">
    <source>
        <dbReference type="Pfam" id="PF12161"/>
    </source>
</evidence>
<evidence type="ECO:0000313" key="10">
    <source>
        <dbReference type="EMBL" id="PUX25436.1"/>
    </source>
</evidence>
<comment type="similarity">
    <text evidence="1">Belongs to the N(4)/N(6)-methyltransferase family.</text>
</comment>
<evidence type="ECO:0000256" key="4">
    <source>
        <dbReference type="ARBA" id="ARBA00022679"/>
    </source>
</evidence>
<dbReference type="InterPro" id="IPR022749">
    <property type="entry name" value="D12N6_MeTrfase_N"/>
</dbReference>
<keyword evidence="3 10" id="KW-0489">Methyltransferase</keyword>
<dbReference type="InterPro" id="IPR038333">
    <property type="entry name" value="T1MK-like_N_sf"/>
</dbReference>
<proteinExistence type="inferred from homology"/>
<evidence type="ECO:0000256" key="5">
    <source>
        <dbReference type="ARBA" id="ARBA00022691"/>
    </source>
</evidence>
<keyword evidence="6" id="KW-0680">Restriction system</keyword>
<dbReference type="GO" id="GO:0032259">
    <property type="term" value="P:methylation"/>
    <property type="evidence" value="ECO:0007669"/>
    <property type="project" value="UniProtKB-KW"/>
</dbReference>
<evidence type="ECO:0000256" key="3">
    <source>
        <dbReference type="ARBA" id="ARBA00022603"/>
    </source>
</evidence>
<dbReference type="AlphaFoldDB" id="A0A2T7B8V7"/>
<dbReference type="GO" id="GO:0009007">
    <property type="term" value="F:site-specific DNA-methyltransferase (adenine-specific) activity"/>
    <property type="evidence" value="ECO:0007669"/>
    <property type="project" value="UniProtKB-EC"/>
</dbReference>
<dbReference type="InterPro" id="IPR029063">
    <property type="entry name" value="SAM-dependent_MTases_sf"/>
</dbReference>
<gene>
    <name evidence="10" type="ORF">BS411_04150</name>
</gene>
<dbReference type="InterPro" id="IPR051537">
    <property type="entry name" value="DNA_Adenine_Mtase"/>
</dbReference>
<dbReference type="EC" id="2.1.1.72" evidence="2"/>
<dbReference type="Pfam" id="PF02384">
    <property type="entry name" value="N6_Mtase"/>
    <property type="match status" value="1"/>
</dbReference>
<dbReference type="PROSITE" id="PS00092">
    <property type="entry name" value="N6_MTASE"/>
    <property type="match status" value="1"/>
</dbReference>
<evidence type="ECO:0000256" key="1">
    <source>
        <dbReference type="ARBA" id="ARBA00006594"/>
    </source>
</evidence>
<dbReference type="PRINTS" id="PR00507">
    <property type="entry name" value="N12N6MTFRASE"/>
</dbReference>
<dbReference type="GO" id="GO:0009307">
    <property type="term" value="P:DNA restriction-modification system"/>
    <property type="evidence" value="ECO:0007669"/>
    <property type="project" value="UniProtKB-KW"/>
</dbReference>
<dbReference type="EMBL" id="MSAG01000005">
    <property type="protein sequence ID" value="PUX25436.1"/>
    <property type="molecule type" value="Genomic_DNA"/>
</dbReference>
<accession>A0A2T7B8V7</accession>
<dbReference type="Pfam" id="PF12161">
    <property type="entry name" value="HsdM_N"/>
    <property type="match status" value="1"/>
</dbReference>
<dbReference type="InterPro" id="IPR003356">
    <property type="entry name" value="DNA_methylase_A-5"/>
</dbReference>
<dbReference type="Gene3D" id="3.40.50.150">
    <property type="entry name" value="Vaccinia Virus protein VP39"/>
    <property type="match status" value="1"/>
</dbReference>